<keyword evidence="1" id="KW-1133">Transmembrane helix</keyword>
<accession>A0AA36CVR4</accession>
<organism evidence="2 3">
    <name type="scientific">Mesorhabditis spiculigera</name>
    <dbReference type="NCBI Taxonomy" id="96644"/>
    <lineage>
        <taxon>Eukaryota</taxon>
        <taxon>Metazoa</taxon>
        <taxon>Ecdysozoa</taxon>
        <taxon>Nematoda</taxon>
        <taxon>Chromadorea</taxon>
        <taxon>Rhabditida</taxon>
        <taxon>Rhabditina</taxon>
        <taxon>Rhabditomorpha</taxon>
        <taxon>Rhabditoidea</taxon>
        <taxon>Rhabditidae</taxon>
        <taxon>Mesorhabditinae</taxon>
        <taxon>Mesorhabditis</taxon>
    </lineage>
</organism>
<comment type="caution">
    <text evidence="2">The sequence shown here is derived from an EMBL/GenBank/DDBJ whole genome shotgun (WGS) entry which is preliminary data.</text>
</comment>
<feature type="transmembrane region" description="Helical" evidence="1">
    <location>
        <begin position="16"/>
        <end position="38"/>
    </location>
</feature>
<keyword evidence="1" id="KW-0812">Transmembrane</keyword>
<name>A0AA36CVR4_9BILA</name>
<evidence type="ECO:0000313" key="3">
    <source>
        <dbReference type="Proteomes" id="UP001177023"/>
    </source>
</evidence>
<evidence type="ECO:0000313" key="2">
    <source>
        <dbReference type="EMBL" id="CAJ0576245.1"/>
    </source>
</evidence>
<gene>
    <name evidence="2" type="ORF">MSPICULIGERA_LOCUS14541</name>
</gene>
<proteinExistence type="predicted"/>
<dbReference type="Proteomes" id="UP001177023">
    <property type="component" value="Unassembled WGS sequence"/>
</dbReference>
<keyword evidence="3" id="KW-1185">Reference proteome</keyword>
<sequence>MDSRAPIDDPPGYVPFYWLGLGGMLFNTIVFLFLTGYCRVYRTHKHMRIVEAEENRRVPEIYLIETRSSQCGSRVTTHHLTRD</sequence>
<dbReference type="AlphaFoldDB" id="A0AA36CVR4"/>
<dbReference type="EMBL" id="CATQJA010002643">
    <property type="protein sequence ID" value="CAJ0576245.1"/>
    <property type="molecule type" value="Genomic_DNA"/>
</dbReference>
<protein>
    <submittedName>
        <fullName evidence="2">Uncharacterized protein</fullName>
    </submittedName>
</protein>
<keyword evidence="1" id="KW-0472">Membrane</keyword>
<reference evidence="2" key="1">
    <citation type="submission" date="2023-06" db="EMBL/GenBank/DDBJ databases">
        <authorList>
            <person name="Delattre M."/>
        </authorList>
    </citation>
    <scope>NUCLEOTIDE SEQUENCE</scope>
    <source>
        <strain evidence="2">AF72</strain>
    </source>
</reference>
<feature type="non-terminal residue" evidence="2">
    <location>
        <position position="1"/>
    </location>
</feature>
<evidence type="ECO:0000256" key="1">
    <source>
        <dbReference type="SAM" id="Phobius"/>
    </source>
</evidence>